<keyword evidence="2" id="KW-1185">Reference proteome</keyword>
<proteinExistence type="predicted"/>
<evidence type="ECO:0000313" key="1">
    <source>
        <dbReference type="EMBL" id="GAA2674282.1"/>
    </source>
</evidence>
<dbReference type="EMBL" id="BAAATE010000016">
    <property type="protein sequence ID" value="GAA2674282.1"/>
    <property type="molecule type" value="Genomic_DNA"/>
</dbReference>
<gene>
    <name evidence="1" type="ORF">GCM10010412_055270</name>
</gene>
<evidence type="ECO:0000313" key="2">
    <source>
        <dbReference type="Proteomes" id="UP001501666"/>
    </source>
</evidence>
<organism evidence="1 2">
    <name type="scientific">Nonomuraea recticatena</name>
    <dbReference type="NCBI Taxonomy" id="46178"/>
    <lineage>
        <taxon>Bacteria</taxon>
        <taxon>Bacillati</taxon>
        <taxon>Actinomycetota</taxon>
        <taxon>Actinomycetes</taxon>
        <taxon>Streptosporangiales</taxon>
        <taxon>Streptosporangiaceae</taxon>
        <taxon>Nonomuraea</taxon>
    </lineage>
</organism>
<comment type="caution">
    <text evidence="1">The sequence shown here is derived from an EMBL/GenBank/DDBJ whole genome shotgun (WGS) entry which is preliminary data.</text>
</comment>
<dbReference type="Proteomes" id="UP001501666">
    <property type="component" value="Unassembled WGS sequence"/>
</dbReference>
<protein>
    <submittedName>
        <fullName evidence="1">Uncharacterized protein</fullName>
    </submittedName>
</protein>
<reference evidence="2" key="1">
    <citation type="journal article" date="2019" name="Int. J. Syst. Evol. Microbiol.">
        <title>The Global Catalogue of Microorganisms (GCM) 10K type strain sequencing project: providing services to taxonomists for standard genome sequencing and annotation.</title>
        <authorList>
            <consortium name="The Broad Institute Genomics Platform"/>
            <consortium name="The Broad Institute Genome Sequencing Center for Infectious Disease"/>
            <person name="Wu L."/>
            <person name="Ma J."/>
        </authorList>
    </citation>
    <scope>NUCLEOTIDE SEQUENCE [LARGE SCALE GENOMIC DNA]</scope>
    <source>
        <strain evidence="2">JCM 6835</strain>
    </source>
</reference>
<sequence length="101" mass="11491">MGRPGSGALRHGAVLMCFAPHPAPLRPEYQEIDWQTPRRDGRVRVVEWTCDCRRPVYELCGSGGLYYLRRTAQGERAAESGRAIWAETHRLWIALLTGRAR</sequence>
<accession>A0ABP6ERH5</accession>
<name>A0ABP6ERH5_9ACTN</name>